<protein>
    <submittedName>
        <fullName evidence="2">Uncharacterized protein</fullName>
    </submittedName>
</protein>
<proteinExistence type="predicted"/>
<name>A0A0S4TYP0_RALSL</name>
<gene>
    <name evidence="2" type="ORF">RUN39_v1_1150002</name>
</gene>
<accession>A0A0S4TYP0</accession>
<dbReference type="EMBL" id="LN899819">
    <property type="protein sequence ID" value="CUV15148.1"/>
    <property type="molecule type" value="Genomic_DNA"/>
</dbReference>
<feature type="region of interest" description="Disordered" evidence="1">
    <location>
        <begin position="39"/>
        <end position="59"/>
    </location>
</feature>
<sequence>MLNKRDFLRHPTVQQIMDETAALLEQQTKKLQAIAKRHGMTDEPQLTGPKVGWWKPDPNPWPGKPRVPEMLVRMMLEDPQWVTDFPSCTTRHAAMIDEACKRAARETGHEWKSGDTYSYGSAWTKKLFRWSLQNCKRLLQDAGYKPTAAMNTLSAFVELLGAGRPGEQQAQAESRWYKPYGEHPCEIRFYSGNEFSYSGRTGNVQWRKGSKVCEPINGNATAYFHDAPGKRFALRTFLMRERAIAPEQWWGVKDAAQVAKKRADEAQVLVDVRLKQAQQRRQQVEQRAQENTALDALGIFEAQTPPRNTGNEK</sequence>
<reference evidence="2" key="1">
    <citation type="submission" date="2015-10" db="EMBL/GenBank/DDBJ databases">
        <authorList>
            <person name="Gilbert D.G."/>
        </authorList>
    </citation>
    <scope>NUCLEOTIDE SEQUENCE</scope>
    <source>
        <strain evidence="2">Phyl III-seqv23</strain>
    </source>
</reference>
<organism evidence="2">
    <name type="scientific">Ralstonia solanacearum</name>
    <name type="common">Pseudomonas solanacearum</name>
    <dbReference type="NCBI Taxonomy" id="305"/>
    <lineage>
        <taxon>Bacteria</taxon>
        <taxon>Pseudomonadati</taxon>
        <taxon>Pseudomonadota</taxon>
        <taxon>Betaproteobacteria</taxon>
        <taxon>Burkholderiales</taxon>
        <taxon>Burkholderiaceae</taxon>
        <taxon>Ralstonia</taxon>
        <taxon>Ralstonia solanacearum species complex</taxon>
    </lineage>
</organism>
<evidence type="ECO:0000256" key="1">
    <source>
        <dbReference type="SAM" id="MobiDB-lite"/>
    </source>
</evidence>
<dbReference type="AlphaFoldDB" id="A0A0S4TYP0"/>
<evidence type="ECO:0000313" key="2">
    <source>
        <dbReference type="EMBL" id="CUV15148.1"/>
    </source>
</evidence>
<dbReference type="PATRIC" id="fig|305.106.peg.5239"/>